<dbReference type="RefSeq" id="WP_095334718.1">
    <property type="nucleotide sequence ID" value="NZ_NQNY01000005.1"/>
</dbReference>
<sequence>MKKSKKIGLLFLSATTLVSAVSVVAISANLNQINSTNFQEVSEDDGDTSDPKDGDGEGETSGKYENSSDNADSSSSTSNSENTASGECNTESGSADGDSNTATSSEEKDSTDTVNPKNPDEIEGGSSSSGDDSDNSDSASTGSGEQSDPNGSTGETSGSNSGENQGNSSSGTSSEESNANENSKRDLDYTNLSLDQKITKFLSHLNSALKTRYESIKSSFPTSKEQTAEWNFTYLLYNLSLEDSAHYKSFKDKLIASLTTLIAADNFDKTLYTITESAKIETVLNTMTSEEIENQFLAVFKNLEDKLITPLLVENPDYASLYKNFKSFTNSTTDLSDFQWSNKTGYSAILTQADYEKVITEMTTISNENTLAFDFLDFKTIYTNILKLLNDQYQKDKAKVEEVTADDNLNTYFSYDFPKHNYAIIKDGVRTFFDWRFYSKDLMHGVIKQEVRINNKYGLKLEATDYKVEKTTRGDNEVLLPVMYNKLTLGNYVKDEFKLTLNNIINRVLTPEQTIEHIIKTFFTKEELTEDSFYTLINSEPVLTYDNVEQTDLTLLPDVQQVIADLGLTIEEIKVNTDEDFTKNHDYKIIKNTVKIKFKNLTDIENYNPSIVTFYINNLDYKTALLKKAPELLPAIKEDAKFTGFTELNSENATKYFEIKNTDERYNYTLEKVSLASTTTNEDEVYFVHNVTVNLTDDETYKRSYTITSEPFSKQKFFEQHQPTNPEPQPSDPVVVNPIKDKNTLDTDSLKDEDLNYFRATQNEAHSTMRSSYGELFAKQLSEHKSEIELTYKISVAQTLVKSEIESVDEIKDEHKNSVLLDFRTTYISNLMQLYSANNTAAAIQESTKNAFEFAKKEMVEKLVEAGIDPSSASSLFKNLSESEAKVIDSLTSSLEGYKLKEFVDNALPVAALWSNGDIDAQQALKLLETIANINTSNFKKVADYAVVVSRYVGIGVLGAISALALIVAFRGRITKGLKMKLNRNTVRTFAYAIATFSAGGIVILALLIAGIL</sequence>
<organism evidence="4 5">
    <name type="scientific">Mycoplasmopsis agassizii</name>
    <dbReference type="NCBI Taxonomy" id="33922"/>
    <lineage>
        <taxon>Bacteria</taxon>
        <taxon>Bacillati</taxon>
        <taxon>Mycoplasmatota</taxon>
        <taxon>Mycoplasmoidales</taxon>
        <taxon>Metamycoplasmataceae</taxon>
        <taxon>Mycoplasmopsis</taxon>
    </lineage>
</organism>
<feature type="chain" id="PRO_5012334365" evidence="3">
    <location>
        <begin position="21"/>
        <end position="1013"/>
    </location>
</feature>
<keyword evidence="2" id="KW-0812">Transmembrane</keyword>
<dbReference type="EMBL" id="NQNY01000005">
    <property type="protein sequence ID" value="PAK21412.1"/>
    <property type="molecule type" value="Genomic_DNA"/>
</dbReference>
<feature type="compositionally biased region" description="Low complexity" evidence="1">
    <location>
        <begin position="124"/>
        <end position="181"/>
    </location>
</feature>
<evidence type="ECO:0000256" key="3">
    <source>
        <dbReference type="SAM" id="SignalP"/>
    </source>
</evidence>
<gene>
    <name evidence="4" type="ORF">CJJ23_02060</name>
</gene>
<evidence type="ECO:0000313" key="5">
    <source>
        <dbReference type="Proteomes" id="UP000216943"/>
    </source>
</evidence>
<feature type="transmembrane region" description="Helical" evidence="2">
    <location>
        <begin position="990"/>
        <end position="1012"/>
    </location>
</feature>
<feature type="region of interest" description="Disordered" evidence="1">
    <location>
        <begin position="34"/>
        <end position="186"/>
    </location>
</feature>
<feature type="signal peptide" evidence="3">
    <location>
        <begin position="1"/>
        <end position="20"/>
    </location>
</feature>
<evidence type="ECO:0000256" key="2">
    <source>
        <dbReference type="SAM" id="Phobius"/>
    </source>
</evidence>
<keyword evidence="2" id="KW-0472">Membrane</keyword>
<feature type="compositionally biased region" description="Polar residues" evidence="1">
    <location>
        <begin position="86"/>
        <end position="104"/>
    </location>
</feature>
<comment type="caution">
    <text evidence="4">The sequence shown here is derived from an EMBL/GenBank/DDBJ whole genome shotgun (WGS) entry which is preliminary data.</text>
</comment>
<proteinExistence type="predicted"/>
<feature type="transmembrane region" description="Helical" evidence="2">
    <location>
        <begin position="952"/>
        <end position="970"/>
    </location>
</feature>
<protein>
    <submittedName>
        <fullName evidence="4">Uncharacterized protein</fullName>
    </submittedName>
</protein>
<dbReference type="OrthoDB" id="9915551at2"/>
<keyword evidence="3" id="KW-0732">Signal</keyword>
<evidence type="ECO:0000256" key="1">
    <source>
        <dbReference type="SAM" id="MobiDB-lite"/>
    </source>
</evidence>
<reference evidence="5" key="1">
    <citation type="submission" date="2017-08" db="EMBL/GenBank/DDBJ databases">
        <authorList>
            <person name="Alvarez-Ponce D."/>
            <person name="Weitzman C.L."/>
            <person name="Tillett R.L."/>
            <person name="Sandmeier F.C."/>
            <person name="Tracy C.R."/>
        </authorList>
    </citation>
    <scope>NUCLEOTIDE SEQUENCE [LARGE SCALE GENOMIC DNA]</scope>
    <source>
        <strain evidence="5">723</strain>
    </source>
</reference>
<dbReference type="AlphaFoldDB" id="A0A269TIV1"/>
<feature type="region of interest" description="Disordered" evidence="1">
    <location>
        <begin position="718"/>
        <end position="743"/>
    </location>
</feature>
<keyword evidence="2" id="KW-1133">Transmembrane helix</keyword>
<feature type="compositionally biased region" description="Low complexity" evidence="1">
    <location>
        <begin position="65"/>
        <end position="85"/>
    </location>
</feature>
<accession>A0A269TIV1</accession>
<evidence type="ECO:0000313" key="4">
    <source>
        <dbReference type="EMBL" id="PAK21412.1"/>
    </source>
</evidence>
<name>A0A269TIV1_9BACT</name>
<dbReference type="Proteomes" id="UP000216943">
    <property type="component" value="Unassembled WGS sequence"/>
</dbReference>